<gene>
    <name evidence="1" type="ORF">JK363_13000</name>
</gene>
<dbReference type="EMBL" id="JAERRF010000006">
    <property type="protein sequence ID" value="MBL1097584.1"/>
    <property type="molecule type" value="Genomic_DNA"/>
</dbReference>
<comment type="caution">
    <text evidence="1">The sequence shown here is derived from an EMBL/GenBank/DDBJ whole genome shotgun (WGS) entry which is preliminary data.</text>
</comment>
<proteinExistence type="predicted"/>
<evidence type="ECO:0000313" key="1">
    <source>
        <dbReference type="EMBL" id="MBL1097584.1"/>
    </source>
</evidence>
<evidence type="ECO:0000313" key="2">
    <source>
        <dbReference type="Proteomes" id="UP000634229"/>
    </source>
</evidence>
<organism evidence="1 2">
    <name type="scientific">Streptomyces coffeae</name>
    <dbReference type="NCBI Taxonomy" id="621382"/>
    <lineage>
        <taxon>Bacteria</taxon>
        <taxon>Bacillati</taxon>
        <taxon>Actinomycetota</taxon>
        <taxon>Actinomycetes</taxon>
        <taxon>Kitasatosporales</taxon>
        <taxon>Streptomycetaceae</taxon>
        <taxon>Streptomyces</taxon>
    </lineage>
</organism>
<reference evidence="1 2" key="1">
    <citation type="submission" date="2021-01" db="EMBL/GenBank/DDBJ databases">
        <title>WGS of actinomycetes isolated from Thailand.</title>
        <authorList>
            <person name="Thawai C."/>
        </authorList>
    </citation>
    <scope>NUCLEOTIDE SEQUENCE [LARGE SCALE GENOMIC DNA]</scope>
    <source>
        <strain evidence="1 2">CA1R205</strain>
    </source>
</reference>
<sequence length="100" mass="11098">MRCPGCAPTSSTASSVCRSRWSFRRADGPEVWSVRFEGDDIRLTEHTGPAAPDEPCDVELTATASDLMLFRWQRLPADRLASVTGNRAVLDRYFTLVPPV</sequence>
<protein>
    <recommendedName>
        <fullName evidence="3">MDMPI C-terminal domain-containing protein</fullName>
    </recommendedName>
</protein>
<evidence type="ECO:0008006" key="3">
    <source>
        <dbReference type="Google" id="ProtNLM"/>
    </source>
</evidence>
<name>A0ABS1NCA0_9ACTN</name>
<keyword evidence="2" id="KW-1185">Reference proteome</keyword>
<dbReference type="Proteomes" id="UP000634229">
    <property type="component" value="Unassembled WGS sequence"/>
</dbReference>
<accession>A0ABS1NCA0</accession>